<dbReference type="InParanoid" id="D2W3T8"/>
<dbReference type="Proteomes" id="UP000006671">
    <property type="component" value="Unassembled WGS sequence"/>
</dbReference>
<dbReference type="KEGG" id="ngr:NAEGRDRAFT_76063"/>
<organism evidence="3">
    <name type="scientific">Naegleria gruberi</name>
    <name type="common">Amoeba</name>
    <dbReference type="NCBI Taxonomy" id="5762"/>
    <lineage>
        <taxon>Eukaryota</taxon>
        <taxon>Discoba</taxon>
        <taxon>Heterolobosea</taxon>
        <taxon>Tetramitia</taxon>
        <taxon>Eutetramitia</taxon>
        <taxon>Vahlkampfiidae</taxon>
        <taxon>Naegleria</taxon>
    </lineage>
</organism>
<gene>
    <name evidence="2" type="ORF">NAEGRDRAFT_76063</name>
</gene>
<sequence length="408" mass="47209">MGSYFSRRVNTQPTTNNQNNSMSASSSTTSDSNMQQHSNIEEETKHAENQIKDGILDPQEHEHAKSLTSVKLKFSNKLESNFNNQESKINSICKAEGMNLSIELKNETSFQFRTPNNFNSENYPIMYDVKESGRICVYKFYPNELFELKETERHMLIIPVIVKIDQKKSNGNLILKLNERKFAVAYITNDSCGQVYESFRNNYKTENIQFLNVFFKNKQPCLSSLSTFISFDLSIGDEKDFNIELCRSIQGNALQFALVDESFDLTTPNYYNSQMNELFPIFYQYTNVGPLIFKFEEPYVYVEFNEGRMVIPIMVERFDQQVHVDFVLDLIDANDGNVCIETNMECTQSVNQVCFQHFQNTKRKQETASVIEEDSLFHENVKFIQSTSRVLVFFEDCTTGGNNSQQSK</sequence>
<protein>
    <submittedName>
        <fullName evidence="2">Predicted protein</fullName>
    </submittedName>
</protein>
<evidence type="ECO:0000313" key="2">
    <source>
        <dbReference type="EMBL" id="EFC36251.1"/>
    </source>
</evidence>
<reference evidence="2 3" key="1">
    <citation type="journal article" date="2010" name="Cell">
        <title>The genome of Naegleria gruberi illuminates early eukaryotic versatility.</title>
        <authorList>
            <person name="Fritz-Laylin L.K."/>
            <person name="Prochnik S.E."/>
            <person name="Ginger M.L."/>
            <person name="Dacks J.B."/>
            <person name="Carpenter M.L."/>
            <person name="Field M.C."/>
            <person name="Kuo A."/>
            <person name="Paredez A."/>
            <person name="Chapman J."/>
            <person name="Pham J."/>
            <person name="Shu S."/>
            <person name="Neupane R."/>
            <person name="Cipriano M."/>
            <person name="Mancuso J."/>
            <person name="Tu H."/>
            <person name="Salamov A."/>
            <person name="Lindquist E."/>
            <person name="Shapiro H."/>
            <person name="Lucas S."/>
            <person name="Grigoriev I.V."/>
            <person name="Cande W.Z."/>
            <person name="Fulton C."/>
            <person name="Rokhsar D.S."/>
            <person name="Dawson S.C."/>
        </authorList>
    </citation>
    <scope>NUCLEOTIDE SEQUENCE [LARGE SCALE GENOMIC DNA]</scope>
    <source>
        <strain evidence="2 3">NEG-M</strain>
    </source>
</reference>
<proteinExistence type="predicted"/>
<dbReference type="EMBL" id="GG738934">
    <property type="protein sequence ID" value="EFC36251.1"/>
    <property type="molecule type" value="Genomic_DNA"/>
</dbReference>
<evidence type="ECO:0000256" key="1">
    <source>
        <dbReference type="SAM" id="MobiDB-lite"/>
    </source>
</evidence>
<dbReference type="RefSeq" id="XP_002668995.1">
    <property type="nucleotide sequence ID" value="XM_002668949.1"/>
</dbReference>
<name>D2W3T8_NAEGR</name>
<dbReference type="AlphaFoldDB" id="D2W3T8"/>
<evidence type="ECO:0000313" key="3">
    <source>
        <dbReference type="Proteomes" id="UP000006671"/>
    </source>
</evidence>
<dbReference type="VEuPathDB" id="AmoebaDB:NAEGRDRAFT_76063"/>
<feature type="region of interest" description="Disordered" evidence="1">
    <location>
        <begin position="1"/>
        <end position="45"/>
    </location>
</feature>
<accession>D2W3T8</accession>
<feature type="compositionally biased region" description="Low complexity" evidence="1">
    <location>
        <begin position="10"/>
        <end position="33"/>
    </location>
</feature>
<dbReference type="GeneID" id="8860923"/>
<keyword evidence="3" id="KW-1185">Reference proteome</keyword>